<name>W2PA53_PHYN3</name>
<dbReference type="RefSeq" id="XP_008916792.1">
    <property type="nucleotide sequence ID" value="XM_008918544.1"/>
</dbReference>
<dbReference type="VEuPathDB" id="FungiDB:PPTG_19915"/>
<dbReference type="AlphaFoldDB" id="W2PA53"/>
<dbReference type="GeneID" id="20188599"/>
<proteinExistence type="predicted"/>
<dbReference type="Proteomes" id="UP000018817">
    <property type="component" value="Unassembled WGS sequence"/>
</dbReference>
<gene>
    <name evidence="1" type="ORF">PPTG_19915</name>
</gene>
<reference evidence="2" key="1">
    <citation type="submission" date="2011-12" db="EMBL/GenBank/DDBJ databases">
        <authorList>
            <consortium name="The Broad Institute Genome Sequencing Platform"/>
            <person name="Russ C."/>
            <person name="Tyler B."/>
            <person name="Panabieres F."/>
            <person name="Shan W."/>
            <person name="Tripathy S."/>
            <person name="Grunwald N."/>
            <person name="Machado M."/>
            <person name="Young S.K."/>
            <person name="Zeng Q."/>
            <person name="Gargeya S."/>
            <person name="Fitzgerald M."/>
            <person name="Haas B."/>
            <person name="Abouelleil A."/>
            <person name="Alvarado L."/>
            <person name="Arachchi H.M."/>
            <person name="Berlin A."/>
            <person name="Chapman S.B."/>
            <person name="Gearin G."/>
            <person name="Goldberg J."/>
            <person name="Griggs A."/>
            <person name="Gujja S."/>
            <person name="Hansen M."/>
            <person name="Heiman D."/>
            <person name="Howarth C."/>
            <person name="Larimer J."/>
            <person name="Lui A."/>
            <person name="MacDonald P.J.P."/>
            <person name="McCowen C."/>
            <person name="Montmayeur A."/>
            <person name="Murphy C."/>
            <person name="Neiman D."/>
            <person name="Pearson M."/>
            <person name="Priest M."/>
            <person name="Roberts A."/>
            <person name="Saif S."/>
            <person name="Shea T."/>
            <person name="Sisk P."/>
            <person name="Stolte C."/>
            <person name="Sykes S."/>
            <person name="Wortman J."/>
            <person name="Nusbaum C."/>
            <person name="Birren B."/>
        </authorList>
    </citation>
    <scope>NUCLEOTIDE SEQUENCE [LARGE SCALE GENOMIC DNA]</scope>
    <source>
        <strain evidence="2">INRA-310</strain>
    </source>
</reference>
<evidence type="ECO:0000313" key="1">
    <source>
        <dbReference type="EMBL" id="ETM97912.1"/>
    </source>
</evidence>
<accession>W2PA53</accession>
<dbReference type="EMBL" id="KI669787">
    <property type="protein sequence ID" value="ETM97912.1"/>
    <property type="molecule type" value="Genomic_DNA"/>
</dbReference>
<sequence>MVKRAVYTQSHPLTKEIYSLHPRAHQVPADPPLMPPEVIQMGCTHKTSRLGAVSPCSTH</sequence>
<protein>
    <submittedName>
        <fullName evidence="1">Uncharacterized protein</fullName>
    </submittedName>
</protein>
<evidence type="ECO:0000313" key="2">
    <source>
        <dbReference type="Proteomes" id="UP000018817"/>
    </source>
</evidence>
<reference evidence="1 2" key="2">
    <citation type="submission" date="2013-11" db="EMBL/GenBank/DDBJ databases">
        <title>The Genome Sequence of Phytophthora parasitica INRA-310.</title>
        <authorList>
            <consortium name="The Broad Institute Genomics Platform"/>
            <person name="Russ C."/>
            <person name="Tyler B."/>
            <person name="Panabieres F."/>
            <person name="Shan W."/>
            <person name="Tripathy S."/>
            <person name="Grunwald N."/>
            <person name="Machado M."/>
            <person name="Johnson C.S."/>
            <person name="Arredondo F."/>
            <person name="Hong C."/>
            <person name="Coffey M."/>
            <person name="Young S.K."/>
            <person name="Zeng Q."/>
            <person name="Gargeya S."/>
            <person name="Fitzgerald M."/>
            <person name="Abouelleil A."/>
            <person name="Alvarado L."/>
            <person name="Chapman S.B."/>
            <person name="Gainer-Dewar J."/>
            <person name="Goldberg J."/>
            <person name="Griggs A."/>
            <person name="Gujja S."/>
            <person name="Hansen M."/>
            <person name="Howarth C."/>
            <person name="Imamovic A."/>
            <person name="Ireland A."/>
            <person name="Larimer J."/>
            <person name="McCowan C."/>
            <person name="Murphy C."/>
            <person name="Pearson M."/>
            <person name="Poon T.W."/>
            <person name="Priest M."/>
            <person name="Roberts A."/>
            <person name="Saif S."/>
            <person name="Shea T."/>
            <person name="Sykes S."/>
            <person name="Wortman J."/>
            <person name="Nusbaum C."/>
            <person name="Birren B."/>
        </authorList>
    </citation>
    <scope>NUCLEOTIDE SEQUENCE [LARGE SCALE GENOMIC DNA]</scope>
    <source>
        <strain evidence="1 2">INRA-310</strain>
    </source>
</reference>
<organism evidence="1 2">
    <name type="scientific">Phytophthora nicotianae (strain INRA-310)</name>
    <name type="common">Phytophthora parasitica</name>
    <dbReference type="NCBI Taxonomy" id="761204"/>
    <lineage>
        <taxon>Eukaryota</taxon>
        <taxon>Sar</taxon>
        <taxon>Stramenopiles</taxon>
        <taxon>Oomycota</taxon>
        <taxon>Peronosporomycetes</taxon>
        <taxon>Peronosporales</taxon>
        <taxon>Peronosporaceae</taxon>
        <taxon>Phytophthora</taxon>
    </lineage>
</organism>